<accession>A0A0H1QYM7</accession>
<organism evidence="1 2">
    <name type="scientific">Methanoculleus sediminis</name>
    <dbReference type="NCBI Taxonomy" id="1550566"/>
    <lineage>
        <taxon>Archaea</taxon>
        <taxon>Methanobacteriati</taxon>
        <taxon>Methanobacteriota</taxon>
        <taxon>Stenosarchaea group</taxon>
        <taxon>Methanomicrobia</taxon>
        <taxon>Methanomicrobiales</taxon>
        <taxon>Methanomicrobiaceae</taxon>
        <taxon>Methanoculleus</taxon>
    </lineage>
</organism>
<evidence type="ECO:0000313" key="2">
    <source>
        <dbReference type="Proteomes" id="UP000035301"/>
    </source>
</evidence>
<protein>
    <recommendedName>
        <fullName evidence="3">DUF3052 domain-containing protein</fullName>
    </recommendedName>
</protein>
<dbReference type="PATRIC" id="fig|1550566.3.peg.1718"/>
<dbReference type="AlphaFoldDB" id="A0A0H1QYM7"/>
<dbReference type="Proteomes" id="UP000035301">
    <property type="component" value="Unassembled WGS sequence"/>
</dbReference>
<dbReference type="InterPro" id="IPR029063">
    <property type="entry name" value="SAM-dependent_MTases_sf"/>
</dbReference>
<comment type="caution">
    <text evidence="1">The sequence shown here is derived from an EMBL/GenBank/DDBJ whole genome shotgun (WGS) entry which is preliminary data.</text>
</comment>
<gene>
    <name evidence="1" type="ORF">SZ63_07875</name>
</gene>
<proteinExistence type="predicted"/>
<dbReference type="EMBL" id="JXOJ01000003">
    <property type="protein sequence ID" value="KLK88015.1"/>
    <property type="molecule type" value="Genomic_DNA"/>
</dbReference>
<reference evidence="1 2" key="1">
    <citation type="journal article" date="2015" name="Int. J. Syst. Evol. Microbiol.">
        <title>Methanoculleus sediminis sp. nov., a methanogen from sediments near a submarine mud volcano.</title>
        <authorList>
            <person name="Chen S.C."/>
            <person name="Chen M.F."/>
            <person name="Lai M.C."/>
            <person name="Weng C.Y."/>
            <person name="Wu S.Y."/>
            <person name="Lin S."/>
            <person name="Yang T.F."/>
            <person name="Chen P.C."/>
        </authorList>
    </citation>
    <scope>NUCLEOTIDE SEQUENCE [LARGE SCALE GENOMIC DNA]</scope>
    <source>
        <strain evidence="1 2">S3Fa</strain>
    </source>
</reference>
<dbReference type="RefSeq" id="WP_048184221.1">
    <property type="nucleotide sequence ID" value="NZ_JXOJ01000003.1"/>
</dbReference>
<sequence>MPGLVSEKMGIKEGMRAFFLDAPPEAVAAMHLPPLIVADKLEGSFDYIHYFVKSRAELDTHFAELKAHLAPGGRLWVSWPRGGRLGTDLDIKSVIAIGYNHGLVESVNLRIDDVWTGLKFTRPRPGKIYKNRHGRLPD</sequence>
<dbReference type="OrthoDB" id="105715at2157"/>
<dbReference type="STRING" id="1550566.SZ63_07875"/>
<evidence type="ECO:0000313" key="1">
    <source>
        <dbReference type="EMBL" id="KLK88015.1"/>
    </source>
</evidence>
<dbReference type="SUPFAM" id="SSF53335">
    <property type="entry name" value="S-adenosyl-L-methionine-dependent methyltransferases"/>
    <property type="match status" value="1"/>
</dbReference>
<name>A0A0H1QYM7_9EURY</name>
<evidence type="ECO:0008006" key="3">
    <source>
        <dbReference type="Google" id="ProtNLM"/>
    </source>
</evidence>
<keyword evidence="2" id="KW-1185">Reference proteome</keyword>